<dbReference type="PROSITE" id="PS51257">
    <property type="entry name" value="PROKAR_LIPOPROTEIN"/>
    <property type="match status" value="1"/>
</dbReference>
<dbReference type="RefSeq" id="WP_207704965.1">
    <property type="nucleotide sequence ID" value="NZ_JAFREL020000002.1"/>
</dbReference>
<reference evidence="5 6" key="1">
    <citation type="submission" date="2021-03" db="EMBL/GenBank/DDBJ databases">
        <authorList>
            <person name="Gilmore M.S."/>
            <person name="Schwartzman J."/>
            <person name="Van Tyne D."/>
            <person name="Martin M."/>
            <person name="Earl A.M."/>
            <person name="Manson A.L."/>
            <person name="Straub T."/>
            <person name="Salamzade R."/>
            <person name="Saavedra J."/>
            <person name="Lebreton F."/>
            <person name="Prichula J."/>
            <person name="Schaufler K."/>
            <person name="Gaca A."/>
            <person name="Sgardioli B."/>
            <person name="Wagenaar J."/>
            <person name="Strong T."/>
        </authorList>
    </citation>
    <scope>NUCLEOTIDE SEQUENCE [LARGE SCALE GENOMIC DNA]</scope>
    <source>
        <strain evidence="5 6">665A</strain>
    </source>
</reference>
<proteinExistence type="inferred from homology"/>
<feature type="chain" id="PRO_5045806648" evidence="4">
    <location>
        <begin position="24"/>
        <end position="408"/>
    </location>
</feature>
<evidence type="ECO:0000256" key="2">
    <source>
        <dbReference type="ARBA" id="ARBA00022448"/>
    </source>
</evidence>
<comment type="similarity">
    <text evidence="1">Belongs to the bacterial solute-binding protein 1 family.</text>
</comment>
<dbReference type="Pfam" id="PF13416">
    <property type="entry name" value="SBP_bac_8"/>
    <property type="match status" value="1"/>
</dbReference>
<keyword evidence="6" id="KW-1185">Reference proteome</keyword>
<keyword evidence="2" id="KW-0813">Transport</keyword>
<evidence type="ECO:0000256" key="3">
    <source>
        <dbReference type="ARBA" id="ARBA00022729"/>
    </source>
</evidence>
<evidence type="ECO:0000313" key="6">
    <source>
        <dbReference type="Proteomes" id="UP000664357"/>
    </source>
</evidence>
<name>A0ABV0EQP2_9ENTE</name>
<accession>A0ABV0EQP2</accession>
<dbReference type="PANTHER" id="PTHR30061:SF50">
    <property type="entry name" value="MALTOSE_MALTODEXTRIN-BINDING PERIPLASMIC PROTEIN"/>
    <property type="match status" value="1"/>
</dbReference>
<keyword evidence="3 4" id="KW-0732">Signal</keyword>
<dbReference type="Gene3D" id="3.40.190.10">
    <property type="entry name" value="Periplasmic binding protein-like II"/>
    <property type="match status" value="2"/>
</dbReference>
<evidence type="ECO:0000256" key="1">
    <source>
        <dbReference type="ARBA" id="ARBA00008520"/>
    </source>
</evidence>
<dbReference type="SUPFAM" id="SSF53850">
    <property type="entry name" value="Periplasmic binding protein-like II"/>
    <property type="match status" value="1"/>
</dbReference>
<comment type="caution">
    <text evidence="5">The sequence shown here is derived from an EMBL/GenBank/DDBJ whole genome shotgun (WGS) entry which is preliminary data.</text>
</comment>
<feature type="signal peptide" evidence="4">
    <location>
        <begin position="1"/>
        <end position="23"/>
    </location>
</feature>
<evidence type="ECO:0000313" key="5">
    <source>
        <dbReference type="EMBL" id="MEO1770959.1"/>
    </source>
</evidence>
<protein>
    <submittedName>
        <fullName evidence="5">Arabinogalactan oligomer/maltooligosaccharide transport system substrate-binding protein</fullName>
    </submittedName>
</protein>
<dbReference type="InterPro" id="IPR006059">
    <property type="entry name" value="SBP"/>
</dbReference>
<dbReference type="Proteomes" id="UP000664357">
    <property type="component" value="Unassembled WGS sequence"/>
</dbReference>
<gene>
    <name evidence="5" type="ORF">JZO67_002932</name>
</gene>
<dbReference type="EMBL" id="JAFREL020000002">
    <property type="protein sequence ID" value="MEO1770959.1"/>
    <property type="molecule type" value="Genomic_DNA"/>
</dbReference>
<dbReference type="PANTHER" id="PTHR30061">
    <property type="entry name" value="MALTOSE-BINDING PERIPLASMIC PROTEIN"/>
    <property type="match status" value="1"/>
</dbReference>
<evidence type="ECO:0000256" key="4">
    <source>
        <dbReference type="SAM" id="SignalP"/>
    </source>
</evidence>
<organism evidence="5 6">
    <name type="scientific">Candidatus Enterococcus ferrettii</name>
    <dbReference type="NCBI Taxonomy" id="2815324"/>
    <lineage>
        <taxon>Bacteria</taxon>
        <taxon>Bacillati</taxon>
        <taxon>Bacillota</taxon>
        <taxon>Bacilli</taxon>
        <taxon>Lactobacillales</taxon>
        <taxon>Enterococcaceae</taxon>
        <taxon>Enterococcus</taxon>
    </lineage>
</organism>
<reference evidence="5 6" key="2">
    <citation type="submission" date="2024-02" db="EMBL/GenBank/DDBJ databases">
        <title>The Genome Sequence of Enterococcus sp. DIV0159.</title>
        <authorList>
            <person name="Earl A."/>
            <person name="Manson A."/>
            <person name="Gilmore M."/>
            <person name="Sanders J."/>
            <person name="Shea T."/>
            <person name="Howe W."/>
            <person name="Livny J."/>
            <person name="Cuomo C."/>
            <person name="Neafsey D."/>
            <person name="Birren B."/>
        </authorList>
    </citation>
    <scope>NUCLEOTIDE SEQUENCE [LARGE SCALE GENOMIC DNA]</scope>
    <source>
        <strain evidence="5 6">665A</strain>
    </source>
</reference>
<sequence length="408" mass="44384">MKKKVGLSIVTIFAALLLTGCGGGEDNSNSQTNSDDVNLKVWVDPGTGDFYKNVVKEYKESNGIDYPIEVVESDTGKAQEFVKKDPDAAADVFSMPHDQLGQLVEAGVVYENTKYADDVKESNTEQAINGATYQDKLYGYPYGVESMMLYYDKSKLSEEDVKTYEGIVAKEKIGLNFEEAGADYFAVPFFVSNGSKLYGADGEDASGTTFNDAKGVNTLKWIAAQGKNPNVIQANADLMSQLENGSIAALVSGPWGRENIEEILGDNMGIATYPTNDFGDGTVQMKAFLGVKLYSVNANTKNPLEAMELANYLSSKAAQEQAFEKMNTIPSNKALQQSEKVASDPLASTVVKMAQPEFTELMPKIPEMVSFWPGALSVISDSYKGKIPEDQMEKKLTQLVDDTSATKD</sequence>